<name>A0A9P6K9I8_9FUNG</name>
<accession>A0A9P6K9I8</accession>
<sequence length="69" mass="7649">MKVAKTRKAAAEPTKASKRTLARRMVREHRFSTLTVGALSTNVRRIGLPSNMQIEVTSIIQNCVHDANS</sequence>
<dbReference type="AlphaFoldDB" id="A0A9P6K9I8"/>
<evidence type="ECO:0000313" key="2">
    <source>
        <dbReference type="EMBL" id="KAF9577209.1"/>
    </source>
</evidence>
<feature type="non-terminal residue" evidence="2">
    <location>
        <position position="69"/>
    </location>
</feature>
<comment type="caution">
    <text evidence="2">The sequence shown here is derived from an EMBL/GenBank/DDBJ whole genome shotgun (WGS) entry which is preliminary data.</text>
</comment>
<reference evidence="2" key="1">
    <citation type="journal article" date="2020" name="Fungal Divers.">
        <title>Resolving the Mortierellaceae phylogeny through synthesis of multi-gene phylogenetics and phylogenomics.</title>
        <authorList>
            <person name="Vandepol N."/>
            <person name="Liber J."/>
            <person name="Desiro A."/>
            <person name="Na H."/>
            <person name="Kennedy M."/>
            <person name="Barry K."/>
            <person name="Grigoriev I.V."/>
            <person name="Miller A.N."/>
            <person name="O'Donnell K."/>
            <person name="Stajich J.E."/>
            <person name="Bonito G."/>
        </authorList>
    </citation>
    <scope>NUCLEOTIDE SEQUENCE</scope>
    <source>
        <strain evidence="2">KOD1015</strain>
    </source>
</reference>
<dbReference type="Proteomes" id="UP000780801">
    <property type="component" value="Unassembled WGS sequence"/>
</dbReference>
<keyword evidence="3" id="KW-1185">Reference proteome</keyword>
<feature type="region of interest" description="Disordered" evidence="1">
    <location>
        <begin position="1"/>
        <end position="20"/>
    </location>
</feature>
<organism evidence="2 3">
    <name type="scientific">Lunasporangiospora selenospora</name>
    <dbReference type="NCBI Taxonomy" id="979761"/>
    <lineage>
        <taxon>Eukaryota</taxon>
        <taxon>Fungi</taxon>
        <taxon>Fungi incertae sedis</taxon>
        <taxon>Mucoromycota</taxon>
        <taxon>Mortierellomycotina</taxon>
        <taxon>Mortierellomycetes</taxon>
        <taxon>Mortierellales</taxon>
        <taxon>Mortierellaceae</taxon>
        <taxon>Lunasporangiospora</taxon>
    </lineage>
</organism>
<evidence type="ECO:0000256" key="1">
    <source>
        <dbReference type="SAM" id="MobiDB-lite"/>
    </source>
</evidence>
<dbReference type="EMBL" id="JAABOA010005145">
    <property type="protein sequence ID" value="KAF9577209.1"/>
    <property type="molecule type" value="Genomic_DNA"/>
</dbReference>
<protein>
    <submittedName>
        <fullName evidence="2">Uncharacterized protein</fullName>
    </submittedName>
</protein>
<evidence type="ECO:0000313" key="3">
    <source>
        <dbReference type="Proteomes" id="UP000780801"/>
    </source>
</evidence>
<proteinExistence type="predicted"/>
<gene>
    <name evidence="2" type="ORF">BGW38_007736</name>
</gene>